<sequence length="83" mass="9799">MNIEKIPQTDSIQELAQFWETHDLTDFADQLEEITEPVFVRETVVQIRLQPLEAEAVQKVAQLKGIDYTHLIREWILEKIHTK</sequence>
<accession>A0A2T1M008</accession>
<name>A0A2T1M008_9CHRO</name>
<reference evidence="1 2" key="1">
    <citation type="submission" date="2018-03" db="EMBL/GenBank/DDBJ databases">
        <title>The ancient ancestry and fast evolution of plastids.</title>
        <authorList>
            <person name="Moore K.R."/>
            <person name="Magnabosco C."/>
            <person name="Momper L."/>
            <person name="Gold D.A."/>
            <person name="Bosak T."/>
            <person name="Fournier G.P."/>
        </authorList>
    </citation>
    <scope>NUCLEOTIDE SEQUENCE [LARGE SCALE GENOMIC DNA]</scope>
    <source>
        <strain evidence="1 2">CCALA 016</strain>
    </source>
</reference>
<proteinExistence type="predicted"/>
<dbReference type="AlphaFoldDB" id="A0A2T1M008"/>
<organism evidence="1 2">
    <name type="scientific">Aphanothece hegewaldii CCALA 016</name>
    <dbReference type="NCBI Taxonomy" id="2107694"/>
    <lineage>
        <taxon>Bacteria</taxon>
        <taxon>Bacillati</taxon>
        <taxon>Cyanobacteriota</taxon>
        <taxon>Cyanophyceae</taxon>
        <taxon>Oscillatoriophycideae</taxon>
        <taxon>Chroococcales</taxon>
        <taxon>Aphanothecaceae</taxon>
        <taxon>Aphanothece</taxon>
    </lineage>
</organism>
<comment type="caution">
    <text evidence="1">The sequence shown here is derived from an EMBL/GenBank/DDBJ whole genome shotgun (WGS) entry which is preliminary data.</text>
</comment>
<dbReference type="Pfam" id="PF12441">
    <property type="entry name" value="CopG_antitoxin"/>
    <property type="match status" value="1"/>
</dbReference>
<dbReference type="EMBL" id="PXOH01000006">
    <property type="protein sequence ID" value="PSF38001.1"/>
    <property type="molecule type" value="Genomic_DNA"/>
</dbReference>
<keyword evidence="2" id="KW-1185">Reference proteome</keyword>
<reference evidence="1 2" key="2">
    <citation type="submission" date="2018-03" db="EMBL/GenBank/DDBJ databases">
        <authorList>
            <person name="Keele B.F."/>
        </authorList>
    </citation>
    <scope>NUCLEOTIDE SEQUENCE [LARGE SCALE GENOMIC DNA]</scope>
    <source>
        <strain evidence="1 2">CCALA 016</strain>
    </source>
</reference>
<dbReference type="InterPro" id="IPR022148">
    <property type="entry name" value="CopG_antitoxin"/>
</dbReference>
<dbReference type="Proteomes" id="UP000239001">
    <property type="component" value="Unassembled WGS sequence"/>
</dbReference>
<gene>
    <name evidence="1" type="ORF">C7H19_07805</name>
</gene>
<dbReference type="OrthoDB" id="5297245at2"/>
<evidence type="ECO:0000313" key="1">
    <source>
        <dbReference type="EMBL" id="PSF38001.1"/>
    </source>
</evidence>
<protein>
    <submittedName>
        <fullName evidence="1">Uncharacterized protein</fullName>
    </submittedName>
</protein>
<evidence type="ECO:0000313" key="2">
    <source>
        <dbReference type="Proteomes" id="UP000239001"/>
    </source>
</evidence>